<evidence type="ECO:0000313" key="3">
    <source>
        <dbReference type="Proteomes" id="UP000645610"/>
    </source>
</evidence>
<dbReference type="AlphaFoldDB" id="A0A931BIT0"/>
<sequence length="143" mass="15334">MPHHPHTSTLQNVARGVLGSFMVLAGTSHLTFARREFQAQVPDFVPGDKDTTVLASGVVEIGLGLALLLLKGKNRRRMGLGLAAFYAAVFPGNVHQYTHRISAFGLDTDAKRLARLFFQPVLMGAALYSTGALQSSKIGNSKA</sequence>
<proteinExistence type="predicted"/>
<keyword evidence="3" id="KW-1185">Reference proteome</keyword>
<gene>
    <name evidence="2" type="ORF">I2I01_15525</name>
</gene>
<evidence type="ECO:0000256" key="1">
    <source>
        <dbReference type="SAM" id="Phobius"/>
    </source>
</evidence>
<dbReference type="EMBL" id="JADQDP010000003">
    <property type="protein sequence ID" value="MBF9143057.1"/>
    <property type="molecule type" value="Genomic_DNA"/>
</dbReference>
<keyword evidence="1" id="KW-0472">Membrane</keyword>
<comment type="caution">
    <text evidence="2">The sequence shown here is derived from an EMBL/GenBank/DDBJ whole genome shotgun (WGS) entry which is preliminary data.</text>
</comment>
<protein>
    <recommendedName>
        <fullName evidence="4">DoxX family membrane protein</fullName>
    </recommendedName>
</protein>
<keyword evidence="1" id="KW-0812">Transmembrane</keyword>
<keyword evidence="1" id="KW-1133">Transmembrane helix</keyword>
<dbReference type="RefSeq" id="WP_196287379.1">
    <property type="nucleotide sequence ID" value="NZ_JADQDP010000003.1"/>
</dbReference>
<accession>A0A931BIT0</accession>
<feature type="transmembrane region" description="Helical" evidence="1">
    <location>
        <begin position="12"/>
        <end position="32"/>
    </location>
</feature>
<reference evidence="2 3" key="1">
    <citation type="submission" date="2020-11" db="EMBL/GenBank/DDBJ databases">
        <authorList>
            <person name="Kim M.K."/>
        </authorList>
    </citation>
    <scope>NUCLEOTIDE SEQUENCE [LARGE SCALE GENOMIC DNA]</scope>
    <source>
        <strain evidence="2 3">BT439</strain>
    </source>
</reference>
<name>A0A931BIT0_9BACT</name>
<dbReference type="Proteomes" id="UP000645610">
    <property type="component" value="Unassembled WGS sequence"/>
</dbReference>
<evidence type="ECO:0000313" key="2">
    <source>
        <dbReference type="EMBL" id="MBF9143057.1"/>
    </source>
</evidence>
<organism evidence="2 3">
    <name type="scientific">Hymenobacter properus</name>
    <dbReference type="NCBI Taxonomy" id="2791026"/>
    <lineage>
        <taxon>Bacteria</taxon>
        <taxon>Pseudomonadati</taxon>
        <taxon>Bacteroidota</taxon>
        <taxon>Cytophagia</taxon>
        <taxon>Cytophagales</taxon>
        <taxon>Hymenobacteraceae</taxon>
        <taxon>Hymenobacter</taxon>
    </lineage>
</organism>
<evidence type="ECO:0008006" key="4">
    <source>
        <dbReference type="Google" id="ProtNLM"/>
    </source>
</evidence>
<dbReference type="PANTHER" id="PTHR36974:SF1">
    <property type="entry name" value="DOXX FAMILY MEMBRANE PROTEIN"/>
    <property type="match status" value="1"/>
</dbReference>
<dbReference type="PANTHER" id="PTHR36974">
    <property type="entry name" value="MEMBRANE PROTEIN-RELATED"/>
    <property type="match status" value="1"/>
</dbReference>
<feature type="transmembrane region" description="Helical" evidence="1">
    <location>
        <begin position="52"/>
        <end position="70"/>
    </location>
</feature>